<dbReference type="NCBIfam" id="TIGR01461">
    <property type="entry name" value="greB"/>
    <property type="match status" value="1"/>
</dbReference>
<dbReference type="Gene3D" id="3.10.50.30">
    <property type="entry name" value="Transcription elongation factor, GreA/GreB, C-terminal domain"/>
    <property type="match status" value="1"/>
</dbReference>
<reference evidence="8 9" key="1">
    <citation type="submission" date="2017-06" db="EMBL/GenBank/DDBJ databases">
        <title>Azoarcus.</title>
        <authorList>
            <person name="Woo J.-H."/>
            <person name="Kim H.-S."/>
        </authorList>
    </citation>
    <scope>NUCLEOTIDE SEQUENCE [LARGE SCALE GENOMIC DNA]</scope>
    <source>
        <strain evidence="8 9">TSPY31</strain>
    </source>
</reference>
<dbReference type="InterPro" id="IPR036805">
    <property type="entry name" value="Tscrpt_elong_fac_GreA/B_N_sf"/>
</dbReference>
<dbReference type="SUPFAM" id="SSF46557">
    <property type="entry name" value="GreA transcript cleavage protein, N-terminal domain"/>
    <property type="match status" value="1"/>
</dbReference>
<dbReference type="FunFam" id="3.10.50.30:FF:000001">
    <property type="entry name" value="Transcription elongation factor GreA"/>
    <property type="match status" value="1"/>
</dbReference>
<dbReference type="Pfam" id="PF03449">
    <property type="entry name" value="GreA_GreB_N"/>
    <property type="match status" value="1"/>
</dbReference>
<protein>
    <recommendedName>
        <fullName evidence="4">Transcription elongation factor GreB</fullName>
    </recommendedName>
    <alternativeName>
        <fullName evidence="4">Transcript cleavage factor GreB</fullName>
    </alternativeName>
</protein>
<dbReference type="SUPFAM" id="SSF54534">
    <property type="entry name" value="FKBP-like"/>
    <property type="match status" value="1"/>
</dbReference>
<keyword evidence="9" id="KW-1185">Reference proteome</keyword>
<dbReference type="HAMAP" id="MF_00105">
    <property type="entry name" value="GreA_GreB"/>
    <property type="match status" value="1"/>
</dbReference>
<dbReference type="RefSeq" id="WP_108948550.1">
    <property type="nucleotide sequence ID" value="NZ_CP022187.1"/>
</dbReference>
<dbReference type="GO" id="GO:0003746">
    <property type="term" value="F:translation elongation factor activity"/>
    <property type="evidence" value="ECO:0007669"/>
    <property type="project" value="UniProtKB-KW"/>
</dbReference>
<dbReference type="PANTHER" id="PTHR30437:SF6">
    <property type="entry name" value="TRANSCRIPTION ELONGATION FACTOR GREB"/>
    <property type="match status" value="1"/>
</dbReference>
<dbReference type="InterPro" id="IPR006358">
    <property type="entry name" value="Tscrpt_elong_fac_GreB"/>
</dbReference>
<keyword evidence="8" id="KW-0251">Elongation factor</keyword>
<feature type="domain" description="Transcription elongation factor GreA/GreB C-terminal" evidence="6">
    <location>
        <begin position="108"/>
        <end position="185"/>
    </location>
</feature>
<evidence type="ECO:0000256" key="4">
    <source>
        <dbReference type="HAMAP-Rule" id="MF_00930"/>
    </source>
</evidence>
<dbReference type="GO" id="GO:0032784">
    <property type="term" value="P:regulation of DNA-templated transcription elongation"/>
    <property type="evidence" value="ECO:0007669"/>
    <property type="project" value="UniProtKB-UniRule"/>
</dbReference>
<evidence type="ECO:0000259" key="7">
    <source>
        <dbReference type="Pfam" id="PF03449"/>
    </source>
</evidence>
<dbReference type="InterPro" id="IPR036953">
    <property type="entry name" value="GreA/GreB_C_sf"/>
</dbReference>
<dbReference type="InterPro" id="IPR018151">
    <property type="entry name" value="TF_GreA/GreB_CS"/>
</dbReference>
<comment type="function">
    <text evidence="4">Necessary for efficient RNA polymerase transcription elongation past template-encoded arresting sites. The arresting sites in DNA have the property of trapping a certain fraction of elongating RNA polymerases that pass through, resulting in locked ternary complexes. Cleavage of the nascent transcript by cleavage factors such as GreA or GreB allows the resumption of elongation from the new 3'terminus. GreB releases sequences of up to 9 nucleotides in length.</text>
</comment>
<keyword evidence="2 4" id="KW-0238">DNA-binding</keyword>
<dbReference type="AlphaFoldDB" id="A0A2U8GMJ8"/>
<comment type="similarity">
    <text evidence="4">Belongs to the GreA/GreB family. GreB subfamily.</text>
</comment>
<dbReference type="KEGG" id="acom:CEW83_06100"/>
<evidence type="ECO:0000256" key="2">
    <source>
        <dbReference type="ARBA" id="ARBA00023125"/>
    </source>
</evidence>
<evidence type="ECO:0000256" key="1">
    <source>
        <dbReference type="ARBA" id="ARBA00023015"/>
    </source>
</evidence>
<dbReference type="GO" id="GO:0003677">
    <property type="term" value="F:DNA binding"/>
    <property type="evidence" value="ECO:0007669"/>
    <property type="project" value="UniProtKB-UniRule"/>
</dbReference>
<keyword evidence="3 4" id="KW-0804">Transcription</keyword>
<evidence type="ECO:0000313" key="8">
    <source>
        <dbReference type="EMBL" id="AWI74842.1"/>
    </source>
</evidence>
<proteinExistence type="inferred from homology"/>
<feature type="region of interest" description="Disordered" evidence="5">
    <location>
        <begin position="1"/>
        <end position="27"/>
    </location>
</feature>
<keyword evidence="8" id="KW-0648">Protein biosynthesis</keyword>
<evidence type="ECO:0000313" key="9">
    <source>
        <dbReference type="Proteomes" id="UP000244930"/>
    </source>
</evidence>
<dbReference type="FunFam" id="1.10.287.180:FF:000001">
    <property type="entry name" value="Transcription elongation factor GreA"/>
    <property type="match status" value="1"/>
</dbReference>
<dbReference type="PANTHER" id="PTHR30437">
    <property type="entry name" value="TRANSCRIPTION ELONGATION FACTOR GREA"/>
    <property type="match status" value="1"/>
</dbReference>
<dbReference type="GO" id="GO:0006354">
    <property type="term" value="P:DNA-templated transcription elongation"/>
    <property type="evidence" value="ECO:0007669"/>
    <property type="project" value="TreeGrafter"/>
</dbReference>
<sequence>MNKAFVREADSDEDEDALSPSLRLPPGSKNYMTRRGNLVLREELDQLLRVERPKMVETVSWAAGNGDRSENGDYIYGKKRLREIDRRIRFLIKRIENAEVVDPAAQQNIDQVFFGATVTICDAEDPDATEQTWQIVGVDEANASAGMISWISPLARALIKAREGDVVRFMSPAGVREIEILQVQYV</sequence>
<organism evidence="8 9">
    <name type="scientific">Parazoarcus communis</name>
    <dbReference type="NCBI Taxonomy" id="41977"/>
    <lineage>
        <taxon>Bacteria</taxon>
        <taxon>Pseudomonadati</taxon>
        <taxon>Pseudomonadota</taxon>
        <taxon>Betaproteobacteria</taxon>
        <taxon>Rhodocyclales</taxon>
        <taxon>Zoogloeaceae</taxon>
        <taxon>Parazoarcus</taxon>
    </lineage>
</organism>
<name>A0A2U8GMJ8_9RHOO</name>
<keyword evidence="1 4" id="KW-0805">Transcription regulation</keyword>
<dbReference type="InterPro" id="IPR001437">
    <property type="entry name" value="Tscrpt_elong_fac_GreA/B_C"/>
</dbReference>
<evidence type="ECO:0000256" key="5">
    <source>
        <dbReference type="SAM" id="MobiDB-lite"/>
    </source>
</evidence>
<evidence type="ECO:0000259" key="6">
    <source>
        <dbReference type="Pfam" id="PF01272"/>
    </source>
</evidence>
<dbReference type="NCBIfam" id="NF002506">
    <property type="entry name" value="PRK01885.1"/>
    <property type="match status" value="1"/>
</dbReference>
<evidence type="ECO:0000256" key="3">
    <source>
        <dbReference type="ARBA" id="ARBA00023163"/>
    </source>
</evidence>
<dbReference type="InterPro" id="IPR028624">
    <property type="entry name" value="Tscrpt_elong_fac_GreA/B"/>
</dbReference>
<dbReference type="EMBL" id="CP022187">
    <property type="protein sequence ID" value="AWI74842.1"/>
    <property type="molecule type" value="Genomic_DNA"/>
</dbReference>
<accession>A0A2U8GMJ8</accession>
<gene>
    <name evidence="4" type="primary">greB</name>
    <name evidence="8" type="ORF">CEW83_06100</name>
</gene>
<dbReference type="GO" id="GO:0070063">
    <property type="term" value="F:RNA polymerase binding"/>
    <property type="evidence" value="ECO:0007669"/>
    <property type="project" value="InterPro"/>
</dbReference>
<dbReference type="PROSITE" id="PS00830">
    <property type="entry name" value="GREAB_2"/>
    <property type="match status" value="1"/>
</dbReference>
<dbReference type="HAMAP" id="MF_00930">
    <property type="entry name" value="GreB"/>
    <property type="match status" value="1"/>
</dbReference>
<dbReference type="InterPro" id="IPR023459">
    <property type="entry name" value="Tscrpt_elong_fac_GreA/B_fam"/>
</dbReference>
<dbReference type="InterPro" id="IPR022691">
    <property type="entry name" value="Tscrpt_elong_fac_GreA/B_N"/>
</dbReference>
<dbReference type="Pfam" id="PF01272">
    <property type="entry name" value="GreA_GreB"/>
    <property type="match status" value="1"/>
</dbReference>
<dbReference type="Proteomes" id="UP000244930">
    <property type="component" value="Chromosome"/>
</dbReference>
<dbReference type="Gene3D" id="1.10.287.180">
    <property type="entry name" value="Transcription elongation factor, GreA/GreB, N-terminal domain"/>
    <property type="match status" value="1"/>
</dbReference>
<feature type="domain" description="Transcription elongation factor GreA/GreB N-terminal" evidence="7">
    <location>
        <begin position="30"/>
        <end position="100"/>
    </location>
</feature>
<dbReference type="PIRSF" id="PIRSF006092">
    <property type="entry name" value="GreA_GreB"/>
    <property type="match status" value="1"/>
</dbReference>